<dbReference type="EMBL" id="FUXM01000014">
    <property type="protein sequence ID" value="SJZ95548.1"/>
    <property type="molecule type" value="Genomic_DNA"/>
</dbReference>
<dbReference type="RefSeq" id="WP_078665491.1">
    <property type="nucleotide sequence ID" value="NZ_FUXM01000014.1"/>
</dbReference>
<proteinExistence type="inferred from homology"/>
<dbReference type="PANTHER" id="PTHR11820:SF7">
    <property type="entry name" value="ACYLPYRUVASE FAHD1, MITOCHONDRIAL"/>
    <property type="match status" value="1"/>
</dbReference>
<dbReference type="InterPro" id="IPR036663">
    <property type="entry name" value="Fumarylacetoacetase_C_sf"/>
</dbReference>
<comment type="similarity">
    <text evidence="1">Belongs to the FAH family.</text>
</comment>
<dbReference type="OrthoDB" id="9805307at2"/>
<accession>A0A1T4PX76</accession>
<evidence type="ECO:0000313" key="4">
    <source>
        <dbReference type="EMBL" id="SJZ95548.1"/>
    </source>
</evidence>
<evidence type="ECO:0000259" key="3">
    <source>
        <dbReference type="Pfam" id="PF01557"/>
    </source>
</evidence>
<dbReference type="AlphaFoldDB" id="A0A1T4PX76"/>
<dbReference type="SUPFAM" id="SSF56529">
    <property type="entry name" value="FAH"/>
    <property type="match status" value="1"/>
</dbReference>
<reference evidence="5" key="1">
    <citation type="submission" date="2017-02" db="EMBL/GenBank/DDBJ databases">
        <authorList>
            <person name="Varghese N."/>
            <person name="Submissions S."/>
        </authorList>
    </citation>
    <scope>NUCLEOTIDE SEQUENCE [LARGE SCALE GENOMIC DNA]</scope>
    <source>
        <strain evidence="5">DSM 16521</strain>
    </source>
</reference>
<name>A0A1T4PX76_9FIRM</name>
<dbReference type="Proteomes" id="UP000189933">
    <property type="component" value="Unassembled WGS sequence"/>
</dbReference>
<keyword evidence="5" id="KW-1185">Reference proteome</keyword>
<dbReference type="InterPro" id="IPR011234">
    <property type="entry name" value="Fumarylacetoacetase-like_C"/>
</dbReference>
<dbReference type="Gene3D" id="3.90.850.10">
    <property type="entry name" value="Fumarylacetoacetase-like, C-terminal domain"/>
    <property type="match status" value="1"/>
</dbReference>
<feature type="domain" description="Fumarylacetoacetase-like C-terminal" evidence="3">
    <location>
        <begin position="59"/>
        <end position="253"/>
    </location>
</feature>
<dbReference type="GO" id="GO:0018773">
    <property type="term" value="F:acetylpyruvate hydrolase activity"/>
    <property type="evidence" value="ECO:0007669"/>
    <property type="project" value="TreeGrafter"/>
</dbReference>
<evidence type="ECO:0000256" key="2">
    <source>
        <dbReference type="ARBA" id="ARBA00022723"/>
    </source>
</evidence>
<sequence>MKKYGKIRLTNGKVSYAVWLKDGQIGLLSEPPWVNDNKIIEVIPDTGDIHLLAPCNPSKIICVGLNYRQHAAELDMQLPPEPVIFLKPPSAVIGPGDIIRYPEQSQRVDYEGELAVVIGHECKKIDTKAASRYIFGYTCANDVTARDLQQKDGQWTRAKSFDTFLPLGPYIIKDIDWRDRTIRTTLNGQIKQEAKTDMLIHSVEALVSYVSQVMTLYPGDVILTGTPEGVGPMLRGDEVSVEIEGLGILINKVE</sequence>
<dbReference type="FunFam" id="3.90.850.10:FF:000002">
    <property type="entry name" value="2-hydroxyhepta-2,4-diene-1,7-dioate isomerase"/>
    <property type="match status" value="1"/>
</dbReference>
<dbReference type="GO" id="GO:0046872">
    <property type="term" value="F:metal ion binding"/>
    <property type="evidence" value="ECO:0007669"/>
    <property type="project" value="UniProtKB-KW"/>
</dbReference>
<organism evidence="4 5">
    <name type="scientific">Carboxydocella sporoproducens DSM 16521</name>
    <dbReference type="NCBI Taxonomy" id="1121270"/>
    <lineage>
        <taxon>Bacteria</taxon>
        <taxon>Bacillati</taxon>
        <taxon>Bacillota</taxon>
        <taxon>Clostridia</taxon>
        <taxon>Eubacteriales</taxon>
        <taxon>Clostridiales Family XVI. Incertae Sedis</taxon>
        <taxon>Carboxydocella</taxon>
    </lineage>
</organism>
<evidence type="ECO:0000313" key="5">
    <source>
        <dbReference type="Proteomes" id="UP000189933"/>
    </source>
</evidence>
<dbReference type="Pfam" id="PF01557">
    <property type="entry name" value="FAA_hydrolase"/>
    <property type="match status" value="1"/>
</dbReference>
<dbReference type="PANTHER" id="PTHR11820">
    <property type="entry name" value="ACYLPYRUVASE"/>
    <property type="match status" value="1"/>
</dbReference>
<dbReference type="GO" id="GO:0019752">
    <property type="term" value="P:carboxylic acid metabolic process"/>
    <property type="evidence" value="ECO:0007669"/>
    <property type="project" value="UniProtKB-ARBA"/>
</dbReference>
<evidence type="ECO:0000256" key="1">
    <source>
        <dbReference type="ARBA" id="ARBA00010211"/>
    </source>
</evidence>
<protein>
    <submittedName>
        <fullName evidence="4">2-keto-4-pentenoate hydratase/2-oxohepta-3-ene-1,7-dioic acid hydratase (Catechol pathway)</fullName>
    </submittedName>
</protein>
<dbReference type="GO" id="GO:0016853">
    <property type="term" value="F:isomerase activity"/>
    <property type="evidence" value="ECO:0007669"/>
    <property type="project" value="UniProtKB-ARBA"/>
</dbReference>
<keyword evidence="2" id="KW-0479">Metal-binding</keyword>
<gene>
    <name evidence="4" type="ORF">SAMN02745885_01420</name>
</gene>